<reference evidence="3 4" key="1">
    <citation type="submission" date="2023-12" db="EMBL/GenBank/DDBJ databases">
        <title>novel species in genus Nocarida.</title>
        <authorList>
            <person name="Li Z."/>
        </authorList>
    </citation>
    <scope>NUCLEOTIDE SEQUENCE [LARGE SCALE GENOMIC DNA]</scope>
    <source>
        <strain evidence="3 4">CDC186</strain>
    </source>
</reference>
<accession>A0ABU6AQP1</accession>
<feature type="region of interest" description="Disordered" evidence="2">
    <location>
        <begin position="91"/>
        <end position="176"/>
    </location>
</feature>
<feature type="compositionally biased region" description="Polar residues" evidence="2">
    <location>
        <begin position="132"/>
        <end position="151"/>
    </location>
</feature>
<feature type="compositionally biased region" description="Low complexity" evidence="2">
    <location>
        <begin position="633"/>
        <end position="644"/>
    </location>
</feature>
<evidence type="ECO:0000313" key="3">
    <source>
        <dbReference type="EMBL" id="MEB3509789.1"/>
    </source>
</evidence>
<dbReference type="Pfam" id="PF10824">
    <property type="entry name" value="T7SS_ESX_EspC"/>
    <property type="match status" value="1"/>
</dbReference>
<organism evidence="3 4">
    <name type="scientific">Nocardia implantans</name>
    <dbReference type="NCBI Taxonomy" id="3108168"/>
    <lineage>
        <taxon>Bacteria</taxon>
        <taxon>Bacillati</taxon>
        <taxon>Actinomycetota</taxon>
        <taxon>Actinomycetes</taxon>
        <taxon>Mycobacteriales</taxon>
        <taxon>Nocardiaceae</taxon>
        <taxon>Nocardia</taxon>
    </lineage>
</organism>
<evidence type="ECO:0000313" key="4">
    <source>
        <dbReference type="Proteomes" id="UP001348098"/>
    </source>
</evidence>
<feature type="coiled-coil region" evidence="1">
    <location>
        <begin position="63"/>
        <end position="90"/>
    </location>
</feature>
<proteinExistence type="predicted"/>
<gene>
    <name evidence="3" type="ORF">U3653_07170</name>
</gene>
<keyword evidence="1" id="KW-0175">Coiled coil</keyword>
<name>A0ABU6AQP1_9NOCA</name>
<evidence type="ECO:0000256" key="1">
    <source>
        <dbReference type="SAM" id="Coils"/>
    </source>
</evidence>
<sequence length="650" mass="67817">MPNHLDVEPDQLRRMAQQHDSLAADIRKWGEIPHDWLAEFESTYGVIADPMRGALVDYYNRRHQSAERLAARHERTRDELLAAAAALEDADHSGGQTIGNAGDFGNGAPRGGPALSTLPGPPAPVGAAPDTPLTNGAQPGHPPTTSATPQMPESARHSDSVPAQPAAPLPQIHDSMPTGVVPPQGTMPVTPGMPQFGVNGMPEPGAVGASLDPLGFQNGSAEVSIDVNGPMGTTDGLLAPMAGSVFPAAVPTDGMSARTAIRPPAPLSTGPLAAALHPAEERRALPSFVVGERVEDDLALARTLLAAILSAVADSALGLDWGVAVARTPAGPLVLLTSTEGRGWLPPGLFLPSEVIIPWRWDSILRAAGREAVAALEGTTDPARMLAEFTLLVGERRPVRISALVSSAAIADDLRTTLGRDVAIEDRVPAAESAVDLTSPGPGLVDRLTLAGSDDLLREAATVPDAEIRAKCVELARAADARVRAAISGADGNGSPHRARILDALHAGLPVPPSWWHQIRAADALTAAAANSRRIDVSHIPVGGVPLRVADMEVLRGMVFERRVDELLLSLAEGEPDRQTLRDALYTYSQITEHPLFPATARVSVAQTARMSRTVSGGVSSMSHGESPPSVTGLLSGLAGSESSGEQRRA</sequence>
<dbReference type="InterPro" id="IPR022536">
    <property type="entry name" value="EspC"/>
</dbReference>
<evidence type="ECO:0000256" key="2">
    <source>
        <dbReference type="SAM" id="MobiDB-lite"/>
    </source>
</evidence>
<keyword evidence="4" id="KW-1185">Reference proteome</keyword>
<dbReference type="EMBL" id="JAYKYQ010000002">
    <property type="protein sequence ID" value="MEB3509789.1"/>
    <property type="molecule type" value="Genomic_DNA"/>
</dbReference>
<comment type="caution">
    <text evidence="3">The sequence shown here is derived from an EMBL/GenBank/DDBJ whole genome shotgun (WGS) entry which is preliminary data.</text>
</comment>
<dbReference type="RefSeq" id="WP_195077777.1">
    <property type="nucleotide sequence ID" value="NZ_JAYESH010000001.1"/>
</dbReference>
<dbReference type="Proteomes" id="UP001348098">
    <property type="component" value="Unassembled WGS sequence"/>
</dbReference>
<protein>
    <submittedName>
        <fullName evidence="3">Type VII secretion target</fullName>
    </submittedName>
</protein>
<feature type="region of interest" description="Disordered" evidence="2">
    <location>
        <begin position="616"/>
        <end position="650"/>
    </location>
</feature>